<organism evidence="1 2">
    <name type="scientific">Fulvivirga sedimenti</name>
    <dbReference type="NCBI Taxonomy" id="2879465"/>
    <lineage>
        <taxon>Bacteria</taxon>
        <taxon>Pseudomonadati</taxon>
        <taxon>Bacteroidota</taxon>
        <taxon>Cytophagia</taxon>
        <taxon>Cytophagales</taxon>
        <taxon>Fulvivirgaceae</taxon>
        <taxon>Fulvivirga</taxon>
    </lineage>
</organism>
<keyword evidence="1" id="KW-0560">Oxidoreductase</keyword>
<keyword evidence="1" id="KW-0223">Dioxygenase</keyword>
<name>A0A9X1HMX3_9BACT</name>
<dbReference type="GO" id="GO:0051213">
    <property type="term" value="F:dioxygenase activity"/>
    <property type="evidence" value="ECO:0007669"/>
    <property type="project" value="UniProtKB-KW"/>
</dbReference>
<sequence>MNTASAARFIVPVLPSLDIERDLKWYEKYAGFRRVFGDSGYAGLVRENLEFHLQFHHGNEEDPITGGSVMKIFVADIKPYFEEFVERGTIKPEKLRMNTPWGTHEFGFYDLNDNAIFFVQDA</sequence>
<dbReference type="Gene3D" id="3.10.180.10">
    <property type="entry name" value="2,3-Dihydroxybiphenyl 1,2-Dioxygenase, domain 1"/>
    <property type="match status" value="1"/>
</dbReference>
<accession>A0A9X1HMX3</accession>
<evidence type="ECO:0000313" key="2">
    <source>
        <dbReference type="Proteomes" id="UP001139409"/>
    </source>
</evidence>
<dbReference type="Proteomes" id="UP001139409">
    <property type="component" value="Unassembled WGS sequence"/>
</dbReference>
<dbReference type="AlphaFoldDB" id="A0A9X1HMX3"/>
<dbReference type="SUPFAM" id="SSF54593">
    <property type="entry name" value="Glyoxalase/Bleomycin resistance protein/Dihydroxybiphenyl dioxygenase"/>
    <property type="match status" value="1"/>
</dbReference>
<dbReference type="InterPro" id="IPR029068">
    <property type="entry name" value="Glyas_Bleomycin-R_OHBP_Dase"/>
</dbReference>
<reference evidence="1" key="1">
    <citation type="submission" date="2021-09" db="EMBL/GenBank/DDBJ databases">
        <title>Fulvivirga sp. isolated from coastal sediment.</title>
        <authorList>
            <person name="Yu H."/>
        </authorList>
    </citation>
    <scope>NUCLEOTIDE SEQUENCE</scope>
    <source>
        <strain evidence="1">1062</strain>
    </source>
</reference>
<protein>
    <submittedName>
        <fullName evidence="1">Glyoxalase/bleomycin resistance/extradiol dioxygenase family protein</fullName>
    </submittedName>
</protein>
<dbReference type="RefSeq" id="WP_225696874.1">
    <property type="nucleotide sequence ID" value="NZ_JAIXNE010000001.1"/>
</dbReference>
<evidence type="ECO:0000313" key="1">
    <source>
        <dbReference type="EMBL" id="MCA6073763.1"/>
    </source>
</evidence>
<gene>
    <name evidence="1" type="ORF">LDX50_02735</name>
</gene>
<dbReference type="EMBL" id="JAIXNE010000001">
    <property type="protein sequence ID" value="MCA6073763.1"/>
    <property type="molecule type" value="Genomic_DNA"/>
</dbReference>
<keyword evidence="2" id="KW-1185">Reference proteome</keyword>
<proteinExistence type="predicted"/>
<comment type="caution">
    <text evidence="1">The sequence shown here is derived from an EMBL/GenBank/DDBJ whole genome shotgun (WGS) entry which is preliminary data.</text>
</comment>